<comment type="caution">
    <text evidence="1">The sequence shown here is derived from an EMBL/GenBank/DDBJ whole genome shotgun (WGS) entry which is preliminary data.</text>
</comment>
<protein>
    <submittedName>
        <fullName evidence="1">Uncharacterized protein</fullName>
    </submittedName>
</protein>
<evidence type="ECO:0000313" key="2">
    <source>
        <dbReference type="Proteomes" id="UP000783287"/>
    </source>
</evidence>
<evidence type="ECO:0000313" key="1">
    <source>
        <dbReference type="EMBL" id="MCA9384064.1"/>
    </source>
</evidence>
<gene>
    <name evidence="1" type="ORF">KC909_06915</name>
</gene>
<accession>A0A955L6T6</accession>
<dbReference type="Proteomes" id="UP000783287">
    <property type="component" value="Unassembled WGS sequence"/>
</dbReference>
<dbReference type="AlphaFoldDB" id="A0A955L6T6"/>
<sequence length="68" mass="7904">MINQNSVDYVNQSIFSKKFRKPTYENYSLANISNTLVKSLSGKSIGRELPDDVLINNKQYDHVFLFFL</sequence>
<reference evidence="1" key="2">
    <citation type="journal article" date="2021" name="Microbiome">
        <title>Successional dynamics and alternative stable states in a saline activated sludge microbial community over 9 years.</title>
        <authorList>
            <person name="Wang Y."/>
            <person name="Ye J."/>
            <person name="Ju F."/>
            <person name="Liu L."/>
            <person name="Boyd J.A."/>
            <person name="Deng Y."/>
            <person name="Parks D.H."/>
            <person name="Jiang X."/>
            <person name="Yin X."/>
            <person name="Woodcroft B.J."/>
            <person name="Tyson G.W."/>
            <person name="Hugenholtz P."/>
            <person name="Polz M.F."/>
            <person name="Zhang T."/>
        </authorList>
    </citation>
    <scope>NUCLEOTIDE SEQUENCE</scope>
    <source>
        <strain evidence="1">HKST-UBA14</strain>
    </source>
</reference>
<dbReference type="EMBL" id="JAGQLK010000234">
    <property type="protein sequence ID" value="MCA9384064.1"/>
    <property type="molecule type" value="Genomic_DNA"/>
</dbReference>
<feature type="non-terminal residue" evidence="1">
    <location>
        <position position="68"/>
    </location>
</feature>
<organism evidence="1 2">
    <name type="scientific">Candidatus Dojkabacteria bacterium</name>
    <dbReference type="NCBI Taxonomy" id="2099670"/>
    <lineage>
        <taxon>Bacteria</taxon>
        <taxon>Candidatus Dojkabacteria</taxon>
    </lineage>
</organism>
<name>A0A955L6T6_9BACT</name>
<proteinExistence type="predicted"/>
<reference evidence="1" key="1">
    <citation type="submission" date="2020-04" db="EMBL/GenBank/DDBJ databases">
        <authorList>
            <person name="Zhang T."/>
        </authorList>
    </citation>
    <scope>NUCLEOTIDE SEQUENCE</scope>
    <source>
        <strain evidence="1">HKST-UBA14</strain>
    </source>
</reference>